<dbReference type="InterPro" id="IPR002347">
    <property type="entry name" value="SDR_fam"/>
</dbReference>
<dbReference type="SUPFAM" id="SSF51735">
    <property type="entry name" value="NAD(P)-binding Rossmann-fold domains"/>
    <property type="match status" value="1"/>
</dbReference>
<keyword evidence="5" id="KW-1185">Reference proteome</keyword>
<dbReference type="EMBL" id="JAKEKT020000021">
    <property type="protein sequence ID" value="KAL1645025.1"/>
    <property type="molecule type" value="Genomic_DNA"/>
</dbReference>
<feature type="region of interest" description="Disordered" evidence="3">
    <location>
        <begin position="262"/>
        <end position="284"/>
    </location>
</feature>
<comment type="similarity">
    <text evidence="1">Belongs to the short-chain dehydrogenases/reductases (SDR) family.</text>
</comment>
<evidence type="ECO:0000256" key="3">
    <source>
        <dbReference type="SAM" id="MobiDB-lite"/>
    </source>
</evidence>
<dbReference type="InterPro" id="IPR036291">
    <property type="entry name" value="NAD(P)-bd_dom_sf"/>
</dbReference>
<evidence type="ECO:0000313" key="4">
    <source>
        <dbReference type="EMBL" id="KAL1645025.1"/>
    </source>
</evidence>
<dbReference type="Gene3D" id="3.40.50.720">
    <property type="entry name" value="NAD(P)-binding Rossmann-like Domain"/>
    <property type="match status" value="1"/>
</dbReference>
<reference evidence="4 5" key="1">
    <citation type="journal article" date="2023" name="Plant Dis.">
        <title>First Report of Diplodia intermedia Causing Canker and Dieback Diseases on Apple Trees in Canada.</title>
        <authorList>
            <person name="Ellouze W."/>
            <person name="Ilyukhin E."/>
            <person name="Sulman M."/>
            <person name="Ali S."/>
        </authorList>
    </citation>
    <scope>NUCLEOTIDE SEQUENCE [LARGE SCALE GENOMIC DNA]</scope>
    <source>
        <strain evidence="4 5">M45-28</strain>
    </source>
</reference>
<dbReference type="Proteomes" id="UP001521184">
    <property type="component" value="Unassembled WGS sequence"/>
</dbReference>
<name>A0ABR3TUT0_9PEZI</name>
<comment type="caution">
    <text evidence="4">The sequence shown here is derived from an EMBL/GenBank/DDBJ whole genome shotgun (WGS) entry which is preliminary data.</text>
</comment>
<keyword evidence="2" id="KW-0560">Oxidoreductase</keyword>
<organism evidence="4 5">
    <name type="scientific">Diplodia intermedia</name>
    <dbReference type="NCBI Taxonomy" id="856260"/>
    <lineage>
        <taxon>Eukaryota</taxon>
        <taxon>Fungi</taxon>
        <taxon>Dikarya</taxon>
        <taxon>Ascomycota</taxon>
        <taxon>Pezizomycotina</taxon>
        <taxon>Dothideomycetes</taxon>
        <taxon>Dothideomycetes incertae sedis</taxon>
        <taxon>Botryosphaeriales</taxon>
        <taxon>Botryosphaeriaceae</taxon>
        <taxon>Diplodia</taxon>
    </lineage>
</organism>
<gene>
    <name evidence="4" type="ORF">SLS58_004096</name>
</gene>
<evidence type="ECO:0000256" key="2">
    <source>
        <dbReference type="ARBA" id="ARBA00023002"/>
    </source>
</evidence>
<protein>
    <submittedName>
        <fullName evidence="4">Uncharacterized protein</fullName>
    </submittedName>
</protein>
<evidence type="ECO:0000313" key="5">
    <source>
        <dbReference type="Proteomes" id="UP001521184"/>
    </source>
</evidence>
<proteinExistence type="inferred from homology"/>
<dbReference type="PRINTS" id="PR00081">
    <property type="entry name" value="GDHRDH"/>
</dbReference>
<accession>A0ABR3TUT0</accession>
<dbReference type="Pfam" id="PF00106">
    <property type="entry name" value="adh_short"/>
    <property type="match status" value="1"/>
</dbReference>
<sequence length="346" mass="36160">MAEIKIRDEDLQNLKGKVIIITGGSSGIGLATVSLALEHGAKVNIGDLNPPPPEVREHANSTFVPLDVTSWTALSEIFEKAVELHSRIDHVFANAGVAPRTTLLEDKLDSNGKLQEPDYSVIDINLKSVLSTTALALHHMRKQQPPGGSIVLTASASSFQRFPSVDYTTAKHGVLGLLRSLYPTLSKTPSSSPSAAAARTPLSQHIRVNAIAPQWTATGIVPGAAIRAAGAFCMPAAAPARSALYLMASGSRSGELVFSQALEGGGGGGGKEEGGEGQDDGEGGRVQYKEIDEGMCREAGRLCAVPGPDLMETLARMLEMRAIRVSGKAEAGGQAGEGLPPSVRKL</sequence>
<evidence type="ECO:0000256" key="1">
    <source>
        <dbReference type="ARBA" id="ARBA00006484"/>
    </source>
</evidence>
<dbReference type="PANTHER" id="PTHR43180">
    <property type="entry name" value="3-OXOACYL-(ACYL-CARRIER-PROTEIN) REDUCTASE (AFU_ORTHOLOGUE AFUA_6G11210)"/>
    <property type="match status" value="1"/>
</dbReference>
<dbReference type="PANTHER" id="PTHR43180:SF11">
    <property type="entry name" value="NAD(P)-BINDING PROTEIN"/>
    <property type="match status" value="1"/>
</dbReference>